<reference evidence="2 3" key="1">
    <citation type="journal article" date="2018" name="Nat. Biotechnol.">
        <title>A standardized bacterial taxonomy based on genome phylogeny substantially revises the tree of life.</title>
        <authorList>
            <person name="Parks D.H."/>
            <person name="Chuvochina M."/>
            <person name="Waite D.W."/>
            <person name="Rinke C."/>
            <person name="Skarshewski A."/>
            <person name="Chaumeil P.A."/>
            <person name="Hugenholtz P."/>
        </authorList>
    </citation>
    <scope>NUCLEOTIDE SEQUENCE [LARGE SCALE GENOMIC DNA]</scope>
    <source>
        <strain evidence="2">UBA9169</strain>
    </source>
</reference>
<feature type="signal peptide" evidence="1">
    <location>
        <begin position="1"/>
        <end position="20"/>
    </location>
</feature>
<dbReference type="Proteomes" id="UP000264719">
    <property type="component" value="Unassembled WGS sequence"/>
</dbReference>
<keyword evidence="1" id="KW-0732">Signal</keyword>
<comment type="caution">
    <text evidence="2">The sequence shown here is derived from an EMBL/GenBank/DDBJ whole genome shotgun (WGS) entry which is preliminary data.</text>
</comment>
<dbReference type="RefSeq" id="WP_009813399.1">
    <property type="nucleotide sequence ID" value="NZ_CAXAXR010000001.1"/>
</dbReference>
<protein>
    <recommendedName>
        <fullName evidence="4">Lipoprotein</fullName>
    </recommendedName>
</protein>
<organism evidence="2 3">
    <name type="scientific">Roseovarius nubinhibens</name>
    <dbReference type="NCBI Taxonomy" id="314263"/>
    <lineage>
        <taxon>Bacteria</taxon>
        <taxon>Pseudomonadati</taxon>
        <taxon>Pseudomonadota</taxon>
        <taxon>Alphaproteobacteria</taxon>
        <taxon>Rhodobacterales</taxon>
        <taxon>Roseobacteraceae</taxon>
        <taxon>Roseovarius</taxon>
    </lineage>
</organism>
<proteinExistence type="predicted"/>
<accession>A0A348WAD8</accession>
<evidence type="ECO:0000313" key="3">
    <source>
        <dbReference type="Proteomes" id="UP000264719"/>
    </source>
</evidence>
<evidence type="ECO:0008006" key="4">
    <source>
        <dbReference type="Google" id="ProtNLM"/>
    </source>
</evidence>
<sequence length="102" mass="10691">MFKRVLGAALILGLATPAAAATCGKRGDMVTSLEKKYLEQLQVGGLQEVEGDKSVVELWTSEETGTFTILMTRSNGISCVLAVGTDVFFAKPEPAAGRGTPS</sequence>
<evidence type="ECO:0000256" key="1">
    <source>
        <dbReference type="SAM" id="SignalP"/>
    </source>
</evidence>
<feature type="chain" id="PRO_5016822841" description="Lipoprotein" evidence="1">
    <location>
        <begin position="21"/>
        <end position="102"/>
    </location>
</feature>
<evidence type="ECO:0000313" key="2">
    <source>
        <dbReference type="EMBL" id="HAR51500.1"/>
    </source>
</evidence>
<dbReference type="AlphaFoldDB" id="A0A348WAD8"/>
<dbReference type="EMBL" id="DMVW01000063">
    <property type="protein sequence ID" value="HAR51500.1"/>
    <property type="molecule type" value="Genomic_DNA"/>
</dbReference>
<name>A0A348WAD8_9RHOB</name>
<gene>
    <name evidence="2" type="ORF">DCS45_06420</name>
</gene>